<gene>
    <name evidence="1" type="ORF">RFULGI_LOCUS13403</name>
</gene>
<proteinExistence type="predicted"/>
<feature type="non-terminal residue" evidence="1">
    <location>
        <position position="1"/>
    </location>
</feature>
<dbReference type="EMBL" id="CAJVPZ010035083">
    <property type="protein sequence ID" value="CAG8748227.1"/>
    <property type="molecule type" value="Genomic_DNA"/>
</dbReference>
<dbReference type="OrthoDB" id="434647at2759"/>
<dbReference type="Proteomes" id="UP000789396">
    <property type="component" value="Unassembled WGS sequence"/>
</dbReference>
<keyword evidence="2" id="KW-1185">Reference proteome</keyword>
<reference evidence="1" key="1">
    <citation type="submission" date="2021-06" db="EMBL/GenBank/DDBJ databases">
        <authorList>
            <person name="Kallberg Y."/>
            <person name="Tangrot J."/>
            <person name="Rosling A."/>
        </authorList>
    </citation>
    <scope>NUCLEOTIDE SEQUENCE</scope>
    <source>
        <strain evidence="1">IN212</strain>
    </source>
</reference>
<protein>
    <submittedName>
        <fullName evidence="1">1626_t:CDS:1</fullName>
    </submittedName>
</protein>
<comment type="caution">
    <text evidence="1">The sequence shown here is derived from an EMBL/GenBank/DDBJ whole genome shotgun (WGS) entry which is preliminary data.</text>
</comment>
<dbReference type="AlphaFoldDB" id="A0A9N9IRE2"/>
<evidence type="ECO:0000313" key="2">
    <source>
        <dbReference type="Proteomes" id="UP000789396"/>
    </source>
</evidence>
<evidence type="ECO:0000313" key="1">
    <source>
        <dbReference type="EMBL" id="CAG8748227.1"/>
    </source>
</evidence>
<accession>A0A9N9IRE2</accession>
<organism evidence="1 2">
    <name type="scientific">Racocetra fulgida</name>
    <dbReference type="NCBI Taxonomy" id="60492"/>
    <lineage>
        <taxon>Eukaryota</taxon>
        <taxon>Fungi</taxon>
        <taxon>Fungi incertae sedis</taxon>
        <taxon>Mucoromycota</taxon>
        <taxon>Glomeromycotina</taxon>
        <taxon>Glomeromycetes</taxon>
        <taxon>Diversisporales</taxon>
        <taxon>Gigasporaceae</taxon>
        <taxon>Racocetra</taxon>
    </lineage>
</organism>
<sequence>MPPSKQLKQITRKGATILYDSFVVPTLTRHEKAIDKALGVAQEQATNKGIELSKEGIAKLYQIAAE</sequence>
<name>A0A9N9IRE2_9GLOM</name>